<evidence type="ECO:0000313" key="2">
    <source>
        <dbReference type="EMBL" id="KDO56283.1"/>
    </source>
</evidence>
<name>A0A067EMJ2_CITSI</name>
<sequence length="83" mass="9512">MSCLKSSNRSTQKLKTLDFSLKTLVLVYLGAQYHHFPVIASVMWVSPSGMDMDNEKSNNFAIFFFIESNVTICKWVNNFHCSL</sequence>
<gene>
    <name evidence="2" type="ORF">CISIN_1g034784mg</name>
</gene>
<protein>
    <submittedName>
        <fullName evidence="2">Uncharacterized protein</fullName>
    </submittedName>
</protein>
<dbReference type="Proteomes" id="UP000027120">
    <property type="component" value="Unassembled WGS sequence"/>
</dbReference>
<keyword evidence="3" id="KW-1185">Reference proteome</keyword>
<feature type="transmembrane region" description="Helical" evidence="1">
    <location>
        <begin position="21"/>
        <end position="45"/>
    </location>
</feature>
<accession>A0A067EMJ2</accession>
<keyword evidence="1" id="KW-0812">Transmembrane</keyword>
<organism evidence="2 3">
    <name type="scientific">Citrus sinensis</name>
    <name type="common">Sweet orange</name>
    <name type="synonym">Citrus aurantium var. sinensis</name>
    <dbReference type="NCBI Taxonomy" id="2711"/>
    <lineage>
        <taxon>Eukaryota</taxon>
        <taxon>Viridiplantae</taxon>
        <taxon>Streptophyta</taxon>
        <taxon>Embryophyta</taxon>
        <taxon>Tracheophyta</taxon>
        <taxon>Spermatophyta</taxon>
        <taxon>Magnoliopsida</taxon>
        <taxon>eudicotyledons</taxon>
        <taxon>Gunneridae</taxon>
        <taxon>Pentapetalae</taxon>
        <taxon>rosids</taxon>
        <taxon>malvids</taxon>
        <taxon>Sapindales</taxon>
        <taxon>Rutaceae</taxon>
        <taxon>Aurantioideae</taxon>
        <taxon>Citrus</taxon>
    </lineage>
</organism>
<evidence type="ECO:0000313" key="3">
    <source>
        <dbReference type="Proteomes" id="UP000027120"/>
    </source>
</evidence>
<keyword evidence="1" id="KW-0472">Membrane</keyword>
<proteinExistence type="predicted"/>
<reference evidence="2 3" key="1">
    <citation type="submission" date="2014-04" db="EMBL/GenBank/DDBJ databases">
        <authorList>
            <consortium name="International Citrus Genome Consortium"/>
            <person name="Gmitter F."/>
            <person name="Chen C."/>
            <person name="Farmerie W."/>
            <person name="Harkins T."/>
            <person name="Desany B."/>
            <person name="Mohiuddin M."/>
            <person name="Kodira C."/>
            <person name="Borodovsky M."/>
            <person name="Lomsadze A."/>
            <person name="Burns P."/>
            <person name="Jenkins J."/>
            <person name="Prochnik S."/>
            <person name="Shu S."/>
            <person name="Chapman J."/>
            <person name="Pitluck S."/>
            <person name="Schmutz J."/>
            <person name="Rokhsar D."/>
        </authorList>
    </citation>
    <scope>NUCLEOTIDE SEQUENCE</scope>
</reference>
<keyword evidence="1" id="KW-1133">Transmembrane helix</keyword>
<dbReference type="AlphaFoldDB" id="A0A067EMJ2"/>
<dbReference type="EMBL" id="KK784975">
    <property type="protein sequence ID" value="KDO56283.1"/>
    <property type="molecule type" value="Genomic_DNA"/>
</dbReference>
<evidence type="ECO:0000256" key="1">
    <source>
        <dbReference type="SAM" id="Phobius"/>
    </source>
</evidence>